<name>A0ABQ5U1T6_9PROT</name>
<keyword evidence="4 6" id="KW-1133">Transmembrane helix</keyword>
<evidence type="ECO:0000256" key="6">
    <source>
        <dbReference type="SAM" id="Phobius"/>
    </source>
</evidence>
<dbReference type="EMBL" id="BSNF01000001">
    <property type="protein sequence ID" value="GLQ05798.1"/>
    <property type="molecule type" value="Genomic_DNA"/>
</dbReference>
<comment type="similarity">
    <text evidence="2">Belongs to the TMEM86 family.</text>
</comment>
<dbReference type="Pfam" id="PF07947">
    <property type="entry name" value="YhhN"/>
    <property type="match status" value="1"/>
</dbReference>
<feature type="transmembrane region" description="Helical" evidence="6">
    <location>
        <begin position="37"/>
        <end position="55"/>
    </location>
</feature>
<feature type="transmembrane region" description="Helical" evidence="6">
    <location>
        <begin position="119"/>
        <end position="136"/>
    </location>
</feature>
<accession>A0ABQ5U1T6</accession>
<dbReference type="PANTHER" id="PTHR31885:SF6">
    <property type="entry name" value="GH04784P"/>
    <property type="match status" value="1"/>
</dbReference>
<reference evidence="7" key="1">
    <citation type="journal article" date="2014" name="Int. J. Syst. Evol. Microbiol.">
        <title>Complete genome of a new Firmicutes species belonging to the dominant human colonic microbiota ('Ruminococcus bicirculans') reveals two chromosomes and a selective capacity to utilize plant glucans.</title>
        <authorList>
            <consortium name="NISC Comparative Sequencing Program"/>
            <person name="Wegmann U."/>
            <person name="Louis P."/>
            <person name="Goesmann A."/>
            <person name="Henrissat B."/>
            <person name="Duncan S.H."/>
            <person name="Flint H.J."/>
        </authorList>
    </citation>
    <scope>NUCLEOTIDE SEQUENCE</scope>
    <source>
        <strain evidence="7">NBRC 103408</strain>
    </source>
</reference>
<comment type="subcellular location">
    <subcellularLocation>
        <location evidence="1">Membrane</location>
        <topology evidence="1">Multi-pass membrane protein</topology>
    </subcellularLocation>
</comment>
<evidence type="ECO:0000256" key="3">
    <source>
        <dbReference type="ARBA" id="ARBA00022692"/>
    </source>
</evidence>
<dbReference type="RefSeq" id="WP_169559765.1">
    <property type="nucleotide sequence ID" value="NZ_BSNF01000001.1"/>
</dbReference>
<feature type="transmembrane region" description="Helical" evidence="6">
    <location>
        <begin position="198"/>
        <end position="216"/>
    </location>
</feature>
<keyword evidence="8" id="KW-1185">Reference proteome</keyword>
<dbReference type="PANTHER" id="PTHR31885">
    <property type="entry name" value="GH04784P"/>
    <property type="match status" value="1"/>
</dbReference>
<feature type="transmembrane region" description="Helical" evidence="6">
    <location>
        <begin position="86"/>
        <end position="107"/>
    </location>
</feature>
<evidence type="ECO:0008006" key="9">
    <source>
        <dbReference type="Google" id="ProtNLM"/>
    </source>
</evidence>
<feature type="transmembrane region" description="Helical" evidence="6">
    <location>
        <begin position="169"/>
        <end position="186"/>
    </location>
</feature>
<reference evidence="7" key="2">
    <citation type="submission" date="2023-01" db="EMBL/GenBank/DDBJ databases">
        <title>Draft genome sequence of Sneathiella chinensis strain NBRC 103408.</title>
        <authorList>
            <person name="Sun Q."/>
            <person name="Mori K."/>
        </authorList>
    </citation>
    <scope>NUCLEOTIDE SEQUENCE</scope>
    <source>
        <strain evidence="7">NBRC 103408</strain>
    </source>
</reference>
<feature type="transmembrane region" description="Helical" evidence="6">
    <location>
        <begin position="12"/>
        <end position="31"/>
    </location>
</feature>
<gene>
    <name evidence="7" type="ORF">GCM10007924_10190</name>
</gene>
<evidence type="ECO:0000256" key="4">
    <source>
        <dbReference type="ARBA" id="ARBA00022989"/>
    </source>
</evidence>
<protein>
    <recommendedName>
        <fullName evidence="9">Lysoplasmalogenase</fullName>
    </recommendedName>
</protein>
<sequence>MNFRSLDLPNRIILSLSVIAAAIYLMDPFQTGHPVRIAIKGSACIFLAIAAYRLMPTGHRQKLLTLALLFSSGGDIFLALHVTDFFVHGLGSFLIAHLIYISIFAHARDWSPQTKVHNLLSVLVILGGFAITGLLWPHLGPLKAPVVVYVIVICLMAISAIFSTFADRWIIAGALSFVISDSLIAINKFLTPFDAAGPLIWITYMGAQYMLAYAIIKGPQPLRRKAA</sequence>
<keyword evidence="3 6" id="KW-0812">Transmembrane</keyword>
<feature type="transmembrane region" description="Helical" evidence="6">
    <location>
        <begin position="62"/>
        <end position="80"/>
    </location>
</feature>
<feature type="transmembrane region" description="Helical" evidence="6">
    <location>
        <begin position="142"/>
        <end position="162"/>
    </location>
</feature>
<evidence type="ECO:0000256" key="1">
    <source>
        <dbReference type="ARBA" id="ARBA00004141"/>
    </source>
</evidence>
<keyword evidence="5 6" id="KW-0472">Membrane</keyword>
<organism evidence="7 8">
    <name type="scientific">Sneathiella chinensis</name>
    <dbReference type="NCBI Taxonomy" id="349750"/>
    <lineage>
        <taxon>Bacteria</taxon>
        <taxon>Pseudomonadati</taxon>
        <taxon>Pseudomonadota</taxon>
        <taxon>Alphaproteobacteria</taxon>
        <taxon>Sneathiellales</taxon>
        <taxon>Sneathiellaceae</taxon>
        <taxon>Sneathiella</taxon>
    </lineage>
</organism>
<proteinExistence type="inferred from homology"/>
<dbReference type="InterPro" id="IPR012506">
    <property type="entry name" value="TMEM86B-like"/>
</dbReference>
<dbReference type="Proteomes" id="UP001161409">
    <property type="component" value="Unassembled WGS sequence"/>
</dbReference>
<evidence type="ECO:0000313" key="7">
    <source>
        <dbReference type="EMBL" id="GLQ05798.1"/>
    </source>
</evidence>
<comment type="caution">
    <text evidence="7">The sequence shown here is derived from an EMBL/GenBank/DDBJ whole genome shotgun (WGS) entry which is preliminary data.</text>
</comment>
<evidence type="ECO:0000256" key="2">
    <source>
        <dbReference type="ARBA" id="ARBA00007375"/>
    </source>
</evidence>
<evidence type="ECO:0000256" key="5">
    <source>
        <dbReference type="ARBA" id="ARBA00023136"/>
    </source>
</evidence>
<evidence type="ECO:0000313" key="8">
    <source>
        <dbReference type="Proteomes" id="UP001161409"/>
    </source>
</evidence>